<keyword evidence="2" id="KW-1133">Transmembrane helix</keyword>
<dbReference type="AlphaFoldDB" id="A0A9W8WSB0"/>
<keyword evidence="4" id="KW-1185">Reference proteome</keyword>
<accession>A0A9W8WSB0</accession>
<name>A0A9W8WSB0_9PLEO</name>
<protein>
    <submittedName>
        <fullName evidence="3">Uncharacterized protein</fullName>
    </submittedName>
</protein>
<evidence type="ECO:0000313" key="3">
    <source>
        <dbReference type="EMBL" id="KAJ4331553.1"/>
    </source>
</evidence>
<feature type="compositionally biased region" description="Polar residues" evidence="1">
    <location>
        <begin position="69"/>
        <end position="102"/>
    </location>
</feature>
<proteinExistence type="predicted"/>
<keyword evidence="2" id="KW-0472">Membrane</keyword>
<reference evidence="3" key="1">
    <citation type="submission" date="2022-10" db="EMBL/GenBank/DDBJ databases">
        <title>Tapping the CABI collections for fungal endophytes: first genome assemblies for Collariella, Neodidymelliopsis, Ascochyta clinopodiicola, Didymella pomorum, Didymosphaeria variabile, Neocosmospora piperis and Neocucurbitaria cava.</title>
        <authorList>
            <person name="Hill R."/>
        </authorList>
    </citation>
    <scope>NUCLEOTIDE SEQUENCE</scope>
    <source>
        <strain evidence="3">IMI 360193</strain>
    </source>
</reference>
<evidence type="ECO:0000313" key="4">
    <source>
        <dbReference type="Proteomes" id="UP001140562"/>
    </source>
</evidence>
<keyword evidence="2" id="KW-0812">Transmembrane</keyword>
<sequence length="119" mass="13006">MALLQFSSMFVAAYPVDKVLNVARDDAPTVALGEHANHRTIVVVFCMCYAFLLALAQVTNWLTVRSTTEMTEVSQTTSTSGMTSVTRRPTMDSTAQEFQASQVGLGKPVLTVDNTREND</sequence>
<dbReference type="EMBL" id="JAPEUV010000145">
    <property type="protein sequence ID" value="KAJ4331553.1"/>
    <property type="molecule type" value="Genomic_DNA"/>
</dbReference>
<gene>
    <name evidence="3" type="ORF">N0V87_009054</name>
</gene>
<dbReference type="Proteomes" id="UP001140562">
    <property type="component" value="Unassembled WGS sequence"/>
</dbReference>
<evidence type="ECO:0000256" key="2">
    <source>
        <dbReference type="SAM" id="Phobius"/>
    </source>
</evidence>
<feature type="transmembrane region" description="Helical" evidence="2">
    <location>
        <begin position="42"/>
        <end position="62"/>
    </location>
</feature>
<comment type="caution">
    <text evidence="3">The sequence shown here is derived from an EMBL/GenBank/DDBJ whole genome shotgun (WGS) entry which is preliminary data.</text>
</comment>
<feature type="region of interest" description="Disordered" evidence="1">
    <location>
        <begin position="69"/>
        <end position="119"/>
    </location>
</feature>
<dbReference type="OrthoDB" id="3210850at2759"/>
<evidence type="ECO:0000256" key="1">
    <source>
        <dbReference type="SAM" id="MobiDB-lite"/>
    </source>
</evidence>
<organism evidence="3 4">
    <name type="scientific">Didymella glomerata</name>
    <dbReference type="NCBI Taxonomy" id="749621"/>
    <lineage>
        <taxon>Eukaryota</taxon>
        <taxon>Fungi</taxon>
        <taxon>Dikarya</taxon>
        <taxon>Ascomycota</taxon>
        <taxon>Pezizomycotina</taxon>
        <taxon>Dothideomycetes</taxon>
        <taxon>Pleosporomycetidae</taxon>
        <taxon>Pleosporales</taxon>
        <taxon>Pleosporineae</taxon>
        <taxon>Didymellaceae</taxon>
        <taxon>Didymella</taxon>
    </lineage>
</organism>